<comment type="caution">
    <text evidence="1">The sequence shown here is derived from an EMBL/GenBank/DDBJ whole genome shotgun (WGS) entry which is preliminary data.</text>
</comment>
<sequence length="298" mass="34758">MDSVPVEFIENVVLRLPWDYKNKRYVPLGKDSVWKAIAEKTEALKTEIYINLNTKKNRLSMHVFPNNYFDKYFCPGSRLKDKVTRRTIYIQPCDEKGYVLMSEDQLNTVLAATTFTPQLQNLYIGTLKSWKQPVAALIQRIRGNFGDISICDSRKHSMEIERLFVNCLPLRAPSNLEIYNSDITPRTLDLIVEHIADFNKAYLKIYNNSCRFTVRHILRIMEAWERKPFSVQIQCELPFGFHTLVELQRPLARYFKGGRYGSLSQWGRPENRIDQLPSGTHDIFIVIMNFVGVLPPVY</sequence>
<evidence type="ECO:0000313" key="2">
    <source>
        <dbReference type="Proteomes" id="UP001175271"/>
    </source>
</evidence>
<name>A0AA39LJY8_9BILA</name>
<gene>
    <name evidence="1" type="ORF">QR680_003243</name>
</gene>
<dbReference type="Proteomes" id="UP001175271">
    <property type="component" value="Unassembled WGS sequence"/>
</dbReference>
<accession>A0AA39LJY8</accession>
<keyword evidence="2" id="KW-1185">Reference proteome</keyword>
<dbReference type="AlphaFoldDB" id="A0AA39LJY8"/>
<proteinExistence type="predicted"/>
<evidence type="ECO:0000313" key="1">
    <source>
        <dbReference type="EMBL" id="KAK0399844.1"/>
    </source>
</evidence>
<dbReference type="EMBL" id="JAUCMV010000005">
    <property type="protein sequence ID" value="KAK0399844.1"/>
    <property type="molecule type" value="Genomic_DNA"/>
</dbReference>
<protein>
    <recommendedName>
        <fullName evidence="3">F-box domain-containing protein</fullName>
    </recommendedName>
</protein>
<organism evidence="1 2">
    <name type="scientific">Steinernema hermaphroditum</name>
    <dbReference type="NCBI Taxonomy" id="289476"/>
    <lineage>
        <taxon>Eukaryota</taxon>
        <taxon>Metazoa</taxon>
        <taxon>Ecdysozoa</taxon>
        <taxon>Nematoda</taxon>
        <taxon>Chromadorea</taxon>
        <taxon>Rhabditida</taxon>
        <taxon>Tylenchina</taxon>
        <taxon>Panagrolaimomorpha</taxon>
        <taxon>Strongyloidoidea</taxon>
        <taxon>Steinernematidae</taxon>
        <taxon>Steinernema</taxon>
    </lineage>
</organism>
<evidence type="ECO:0008006" key="3">
    <source>
        <dbReference type="Google" id="ProtNLM"/>
    </source>
</evidence>
<reference evidence="1" key="1">
    <citation type="submission" date="2023-06" db="EMBL/GenBank/DDBJ databases">
        <title>Genomic analysis of the entomopathogenic nematode Steinernema hermaphroditum.</title>
        <authorList>
            <person name="Schwarz E.M."/>
            <person name="Heppert J.K."/>
            <person name="Baniya A."/>
            <person name="Schwartz H.T."/>
            <person name="Tan C.-H."/>
            <person name="Antoshechkin I."/>
            <person name="Sternberg P.W."/>
            <person name="Goodrich-Blair H."/>
            <person name="Dillman A.R."/>
        </authorList>
    </citation>
    <scope>NUCLEOTIDE SEQUENCE</scope>
    <source>
        <strain evidence="1">PS9179</strain>
        <tissue evidence="1">Whole animal</tissue>
    </source>
</reference>